<proteinExistence type="predicted"/>
<name>A0AA91PZ69_CLALS</name>
<dbReference type="Proteomes" id="UP000195602">
    <property type="component" value="Unassembled WGS sequence"/>
</dbReference>
<feature type="region of interest" description="Disordered" evidence="1">
    <location>
        <begin position="173"/>
        <end position="205"/>
    </location>
</feature>
<dbReference type="EMBL" id="LYUB02000008">
    <property type="protein sequence ID" value="OVF08409.1"/>
    <property type="molecule type" value="Genomic_DNA"/>
</dbReference>
<dbReference type="AlphaFoldDB" id="A0AA91PZ69"/>
<evidence type="ECO:0000313" key="3">
    <source>
        <dbReference type="Proteomes" id="UP000195602"/>
    </source>
</evidence>
<organism evidence="2 3">
    <name type="scientific">Clavispora lusitaniae</name>
    <name type="common">Candida lusitaniae</name>
    <dbReference type="NCBI Taxonomy" id="36911"/>
    <lineage>
        <taxon>Eukaryota</taxon>
        <taxon>Fungi</taxon>
        <taxon>Dikarya</taxon>
        <taxon>Ascomycota</taxon>
        <taxon>Saccharomycotina</taxon>
        <taxon>Pichiomycetes</taxon>
        <taxon>Metschnikowiaceae</taxon>
        <taxon>Clavispora</taxon>
    </lineage>
</organism>
<gene>
    <name evidence="2" type="ORF">A9F13_08g01056</name>
</gene>
<dbReference type="KEGG" id="clus:A9F13_08g01056"/>
<feature type="compositionally biased region" description="Basic and acidic residues" evidence="1">
    <location>
        <begin position="173"/>
        <end position="183"/>
    </location>
</feature>
<reference evidence="2 3" key="1">
    <citation type="submission" date="2017-04" db="EMBL/GenBank/DDBJ databases">
        <title>Draft genome of the yeast Clavispora lusitaniae type strain CBS 6936.</title>
        <authorList>
            <person name="Durrens P."/>
            <person name="Klopp C."/>
            <person name="Biteau N."/>
            <person name="Fitton-Ouhabi V."/>
            <person name="Dementhon K."/>
            <person name="Accoceberry I."/>
            <person name="Sherman D.J."/>
            <person name="Noel T."/>
        </authorList>
    </citation>
    <scope>NUCLEOTIDE SEQUENCE [LARGE SCALE GENOMIC DNA]</scope>
    <source>
        <strain evidence="2 3">CBS 6936</strain>
    </source>
</reference>
<evidence type="ECO:0000313" key="2">
    <source>
        <dbReference type="EMBL" id="OVF08409.1"/>
    </source>
</evidence>
<protein>
    <submittedName>
        <fullName evidence="2">Uncharacterized protein</fullName>
    </submittedName>
</protein>
<evidence type="ECO:0000256" key="1">
    <source>
        <dbReference type="SAM" id="MobiDB-lite"/>
    </source>
</evidence>
<sequence>MDLLEQDAAILTLVPSLAPGLVSRRPYVDSLYTFLDTLNDARPELVSAIRSSVEKAVAAGQCKNVSTVHVDSEKTVLLTYAFGDLYSAALALADGGIEALVAGGEHHSAPEAVQKYMRGQTPPVPVFMRVDLAPRQTSEQQAAPAHGLLRARAMLEVLGLRLDLDTLEVHADSETHTDARDDPPAAETGHGMHLGPQVPKGEHVPHVPKKLETCPEPLQTPTVLADLHAWFCSCEPFSRACAGHFRSGTQVAAQTSGLLARFFQRSRCNHATPLPVCMHLLALVLSAYNPALPVRVRRITRAREI</sequence>
<comment type="caution">
    <text evidence="2">The sequence shown here is derived from an EMBL/GenBank/DDBJ whole genome shotgun (WGS) entry which is preliminary data.</text>
</comment>
<accession>A0AA91PZ69</accession>